<accession>A0AAD9IDC6</accession>
<feature type="domain" description="RNA polymerase III subunit RPC82-related helix-turn-helix" evidence="9">
    <location>
        <begin position="283"/>
        <end position="326"/>
    </location>
</feature>
<sequence>MRPLWGGHRHPARALSSCPPISLSVRRVDVTGDLTRTPTTIAALQCQTSSGAVFDPVTMRMWSAETAAGGVYSFDLDAPVATLGCGDAVACKLSLVPGTAVSGRETQVLIPWSVSSCWFLYSQFQQQGGNLWACRANGGAQYVLQCANCTGSASSARGSDSDDESGSYAVSPTVLIIVLCVGAVAAVSIFLAILVYARAARRTGRRNERLSALRVPGAPEKPVPMFFAASDGPCAGNLPPGGQACPVLVLGGLGGVHSLAWPEQSAPPRTPPSPSAVSAQERAVVAQALFEHGQQTLGDLRRSSGLPLPQLKVALLVLIQHNCVACWLHRESPNLRGESRVEQLYEALPAAVLASLRAPRLLIYIKDTIGDAAEAVAVKLVQNGRLRLDQLLAAIESDRQAAGVAGADDSAAPGKAPVAAETQAALVRLIRARLVERAPPCDLPPPRQEGHPLARKRKVSVRPSVEEEGEDARRRLEREAHAAYEAARFRVPEDIAAAVTAGAEKAEPPAGGNRKRTPDDLPGPAPAAKRGRRRIVKADATVVAAAKTPVQAQPAVAVETPGASPPAAEDATGADILWRLNFAEFDLRMRDQSIADHFAGRCGEEAGMVVRAFLDACAARQHAEGGAAGLDAWTPTLGEAEISAATLRLFPEGAEAGVAGCVGQLLTACAEDWGSALSVTPGGEGGRGVACTLDVALALRTLRERHVEASLQERFGGDGVRVWRALRALGALEQKQVADFCMLESREAKQLLHQMLRSGILTLQDVPRTADRAPSRTFYLFKADLDAAVANTTVELLLASGNMHARLAHELAQRTELLAVLDMVNAGLAGPGVLTERAADFSRVKRVTTFLESSLLHLADSLVLFTC</sequence>
<gene>
    <name evidence="11" type="ORF">QBZ16_001514</name>
</gene>
<evidence type="ECO:0000259" key="8">
    <source>
        <dbReference type="Pfam" id="PF05645"/>
    </source>
</evidence>
<dbReference type="InterPro" id="IPR013197">
    <property type="entry name" value="RNA_pol_III_RPC82-rel_HTH"/>
</dbReference>
<dbReference type="InterPro" id="IPR008806">
    <property type="entry name" value="RNA_pol_III_Rpc82_C"/>
</dbReference>
<evidence type="ECO:0000313" key="11">
    <source>
        <dbReference type="EMBL" id="KAK2075773.1"/>
    </source>
</evidence>
<feature type="region of interest" description="Disordered" evidence="6">
    <location>
        <begin position="501"/>
        <end position="533"/>
    </location>
</feature>
<feature type="region of interest" description="Disordered" evidence="6">
    <location>
        <begin position="439"/>
        <end position="474"/>
    </location>
</feature>
<evidence type="ECO:0000256" key="7">
    <source>
        <dbReference type="SAM" id="Phobius"/>
    </source>
</evidence>
<keyword evidence="7" id="KW-0812">Transmembrane</keyword>
<comment type="caution">
    <text evidence="11">The sequence shown here is derived from an EMBL/GenBank/DDBJ whole genome shotgun (WGS) entry which is preliminary data.</text>
</comment>
<keyword evidence="3 5" id="KW-0804">Transcription</keyword>
<feature type="transmembrane region" description="Helical" evidence="7">
    <location>
        <begin position="174"/>
        <end position="197"/>
    </location>
</feature>
<keyword evidence="7" id="KW-1133">Transmembrane helix</keyword>
<evidence type="ECO:0000256" key="2">
    <source>
        <dbReference type="ARBA" id="ARBA00022478"/>
    </source>
</evidence>
<keyword evidence="4 5" id="KW-0539">Nucleus</keyword>
<evidence type="ECO:0000259" key="10">
    <source>
        <dbReference type="Pfam" id="PF22536"/>
    </source>
</evidence>
<evidence type="ECO:0000259" key="9">
    <source>
        <dbReference type="Pfam" id="PF08221"/>
    </source>
</evidence>
<dbReference type="AlphaFoldDB" id="A0AAD9IDC6"/>
<dbReference type="Pfam" id="PF08221">
    <property type="entry name" value="HTH_9"/>
    <property type="match status" value="1"/>
</dbReference>
<name>A0AAD9IDC6_PROWI</name>
<dbReference type="EMBL" id="JASFZW010000013">
    <property type="protein sequence ID" value="KAK2075773.1"/>
    <property type="molecule type" value="Genomic_DNA"/>
</dbReference>
<keyword evidence="7" id="KW-0472">Membrane</keyword>
<organism evidence="11 12">
    <name type="scientific">Prototheca wickerhamii</name>
    <dbReference type="NCBI Taxonomy" id="3111"/>
    <lineage>
        <taxon>Eukaryota</taxon>
        <taxon>Viridiplantae</taxon>
        <taxon>Chlorophyta</taxon>
        <taxon>core chlorophytes</taxon>
        <taxon>Trebouxiophyceae</taxon>
        <taxon>Chlorellales</taxon>
        <taxon>Chlorellaceae</taxon>
        <taxon>Prototheca</taxon>
    </lineage>
</organism>
<dbReference type="InterPro" id="IPR039748">
    <property type="entry name" value="RPC3"/>
</dbReference>
<dbReference type="Gene3D" id="1.10.10.10">
    <property type="entry name" value="Winged helix-like DNA-binding domain superfamily/Winged helix DNA-binding domain"/>
    <property type="match status" value="3"/>
</dbReference>
<dbReference type="GO" id="GO:0005666">
    <property type="term" value="C:RNA polymerase III complex"/>
    <property type="evidence" value="ECO:0007669"/>
    <property type="project" value="UniProtKB-UniRule"/>
</dbReference>
<dbReference type="Pfam" id="PF05645">
    <property type="entry name" value="RNA_pol_Rpc82"/>
    <property type="match status" value="1"/>
</dbReference>
<evidence type="ECO:0000313" key="12">
    <source>
        <dbReference type="Proteomes" id="UP001255856"/>
    </source>
</evidence>
<feature type="domain" description="RNA polymerase III Rpc82 C -terminal" evidence="8">
    <location>
        <begin position="425"/>
        <end position="621"/>
    </location>
</feature>
<protein>
    <recommendedName>
        <fullName evidence="5">DNA-directed RNA polymerase III subunit RPC3</fullName>
        <shortName evidence="5">RNA polymerase III subunit C3</shortName>
    </recommendedName>
</protein>
<reference evidence="11" key="1">
    <citation type="submission" date="2021-01" db="EMBL/GenBank/DDBJ databases">
        <authorList>
            <person name="Eckstrom K.M.E."/>
        </authorList>
    </citation>
    <scope>NUCLEOTIDE SEQUENCE</scope>
    <source>
        <strain evidence="11">UVCC 0001</strain>
    </source>
</reference>
<dbReference type="InterPro" id="IPR036388">
    <property type="entry name" value="WH-like_DNA-bd_sf"/>
</dbReference>
<dbReference type="PANTHER" id="PTHR12949:SF0">
    <property type="entry name" value="DNA-DIRECTED RNA POLYMERASE III SUBUNIT RPC3"/>
    <property type="match status" value="1"/>
</dbReference>
<evidence type="ECO:0000256" key="4">
    <source>
        <dbReference type="ARBA" id="ARBA00023242"/>
    </source>
</evidence>
<dbReference type="PANTHER" id="PTHR12949">
    <property type="entry name" value="RNA POLYMERASE III DNA DIRECTED -RELATED"/>
    <property type="match status" value="1"/>
</dbReference>
<keyword evidence="12" id="KW-1185">Reference proteome</keyword>
<evidence type="ECO:0000256" key="5">
    <source>
        <dbReference type="RuleBase" id="RU367076"/>
    </source>
</evidence>
<evidence type="ECO:0000256" key="1">
    <source>
        <dbReference type="ARBA" id="ARBA00004123"/>
    </source>
</evidence>
<dbReference type="InterPro" id="IPR055207">
    <property type="entry name" value="POLR3C_WHD"/>
</dbReference>
<proteinExistence type="inferred from homology"/>
<evidence type="ECO:0000256" key="3">
    <source>
        <dbReference type="ARBA" id="ARBA00023163"/>
    </source>
</evidence>
<dbReference type="Proteomes" id="UP001255856">
    <property type="component" value="Unassembled WGS sequence"/>
</dbReference>
<feature type="compositionally biased region" description="Low complexity" evidence="6">
    <location>
        <begin position="501"/>
        <end position="512"/>
    </location>
</feature>
<dbReference type="GO" id="GO:0003697">
    <property type="term" value="F:single-stranded DNA binding"/>
    <property type="evidence" value="ECO:0007669"/>
    <property type="project" value="UniProtKB-UniRule"/>
</dbReference>
<keyword evidence="2 5" id="KW-0240">DNA-directed RNA polymerase</keyword>
<comment type="subunit">
    <text evidence="5">Component of the RNA polymerase III (Pol III) complex consisting of 17 subunits.</text>
</comment>
<comment type="similarity">
    <text evidence="5">Belongs to the eukaryotic RPC3/POLR3C RNA polymerase subunit family.</text>
</comment>
<comment type="subcellular location">
    <subcellularLocation>
        <location evidence="1 5">Nucleus</location>
    </subcellularLocation>
</comment>
<comment type="function">
    <text evidence="5">DNA-dependent RNA polymerase catalyzes the transcription of DNA into RNA using the four ribonucleoside triphosphates as substrates. Specific core component of RNA polymerase III which synthesizes small RNAs, such as 5S rRNA and tRNAs.</text>
</comment>
<evidence type="ECO:0000256" key="6">
    <source>
        <dbReference type="SAM" id="MobiDB-lite"/>
    </source>
</evidence>
<feature type="domain" description="DNA-directed RNA polymerase III subunit RPC3 winged-helix" evidence="10">
    <location>
        <begin position="707"/>
        <end position="782"/>
    </location>
</feature>
<dbReference type="Pfam" id="PF22536">
    <property type="entry name" value="WHD_POLR3C"/>
    <property type="match status" value="1"/>
</dbReference>
<dbReference type="GO" id="GO:0006351">
    <property type="term" value="P:DNA-templated transcription"/>
    <property type="evidence" value="ECO:0007669"/>
    <property type="project" value="InterPro"/>
</dbReference>